<dbReference type="PANTHER" id="PTHR43308:SF5">
    <property type="entry name" value="S-LAYER PROTEIN _ PEPTIDOGLYCAN ENDO-BETA-N-ACETYLGLUCOSAMINIDASE"/>
    <property type="match status" value="1"/>
</dbReference>
<dbReference type="PANTHER" id="PTHR43308">
    <property type="entry name" value="OUTER MEMBRANE PROTEIN ALPHA-RELATED"/>
    <property type="match status" value="1"/>
</dbReference>
<evidence type="ECO:0000259" key="3">
    <source>
        <dbReference type="PROSITE" id="PS51272"/>
    </source>
</evidence>
<feature type="chain" id="PRO_5047107504" evidence="1">
    <location>
        <begin position="25"/>
        <end position="1115"/>
    </location>
</feature>
<accession>A0ABW0QZZ5</accession>
<evidence type="ECO:0000256" key="1">
    <source>
        <dbReference type="SAM" id="SignalP"/>
    </source>
</evidence>
<dbReference type="InterPro" id="IPR046780">
    <property type="entry name" value="aBig_2"/>
</dbReference>
<dbReference type="PROSITE" id="PS51272">
    <property type="entry name" value="SLH"/>
    <property type="match status" value="1"/>
</dbReference>
<evidence type="ECO:0000313" key="4">
    <source>
        <dbReference type="EMBL" id="MFC5529690.1"/>
    </source>
</evidence>
<reference evidence="5" key="1">
    <citation type="journal article" date="2019" name="Int. J. Syst. Evol. Microbiol.">
        <title>The Global Catalogue of Microorganisms (GCM) 10K type strain sequencing project: providing services to taxonomists for standard genome sequencing and annotation.</title>
        <authorList>
            <consortium name="The Broad Institute Genomics Platform"/>
            <consortium name="The Broad Institute Genome Sequencing Center for Infectious Disease"/>
            <person name="Wu L."/>
            <person name="Ma J."/>
        </authorList>
    </citation>
    <scope>NUCLEOTIDE SEQUENCE [LARGE SCALE GENOMIC DNA]</scope>
    <source>
        <strain evidence="5">CGMCC 1.18578</strain>
    </source>
</reference>
<dbReference type="InterPro" id="IPR051465">
    <property type="entry name" value="Cell_Envelope_Struct_Comp"/>
</dbReference>
<evidence type="ECO:0000313" key="5">
    <source>
        <dbReference type="Proteomes" id="UP001596108"/>
    </source>
</evidence>
<dbReference type="PROSITE" id="PS50853">
    <property type="entry name" value="FN3"/>
    <property type="match status" value="1"/>
</dbReference>
<feature type="domain" description="Fibronectin type-III" evidence="2">
    <location>
        <begin position="488"/>
        <end position="587"/>
    </location>
</feature>
<dbReference type="SUPFAM" id="SSF49265">
    <property type="entry name" value="Fibronectin type III"/>
    <property type="match status" value="1"/>
</dbReference>
<dbReference type="RefSeq" id="WP_378111587.1">
    <property type="nucleotide sequence ID" value="NZ_JBHSNC010000027.1"/>
</dbReference>
<dbReference type="Pfam" id="PF20578">
    <property type="entry name" value="aBig_2"/>
    <property type="match status" value="1"/>
</dbReference>
<dbReference type="Pfam" id="PF00395">
    <property type="entry name" value="SLH"/>
    <property type="match status" value="3"/>
</dbReference>
<feature type="domain" description="SLH" evidence="3">
    <location>
        <begin position="952"/>
        <end position="1015"/>
    </location>
</feature>
<sequence length="1115" mass="120376">MRKISLIWLTALLLLITNATSVFAMGPVAEVYYNTGTSVYQSSDFEARLTAAIKTKLDAAGINPKYVSIMDASATPISVTDTTYVHSGYNTWYGYGYTPQVVTPDYNHVQITNNNRTLSFYGYDQPSFKDFMLTSGSPSGKKIITFDMDESKASYHSMEGGGFLFNSEIDSQGKLSGYAILYLESSIKVFRINGVDATAFHEKANASSLTSITGITSIATYAKGTDPEHTIKINATDTQLNMWDNGQQIITNFALPQAYGNEFGPIVSYLPHSCEIISIFTYDNLKLFTTTSKSLEEAVDDIAWEPTSPYRYVIDINDDNGRYVDGGTNQDVLKTSFNQDSAQYVSVTNAVYQNSTESFVDQLTQGGLFVDSGLTEAQIIEAIANQVVDNVLGKEPAILAIEAAEATTTIGYEPGDSNISVTDDLTLVQDDNVTTVWSSDQPSVIAADGTVTRPVISQPGTYVTLTATITKDGLTSERTFTVYVLAAEPEPLTTLSAVSGDGQVTLNFPALVGAADGDITVEMSTDGTTFTPVVLTEELTASSTSATISGLTNGATYYFRLNVESGMYEGVSNTVDSTPVKPVTDLTATAGYGKITLNFPALTGTDSEDIVVEMSTDGITFTPVDIVEALNATSTKATINGLDNSKTYSFRLNIKGGPNRGISNVVEITTLTPSSIPDTMETSVTVTDKSNGGTVVHDSITKVLGDDLGVTAKIVKADGTVLNLPPIKMNENGTFTLPKLPAGEYTMPMTIMGPNGEHLAGPVGKLTVGSNGVASLQIELVDPYGTILDMLTGQPMQDVTMRLYWADTESNRSKGKTPGTLVDLPELVNFLPNKNHNPQVSTAKGEYGWMVYADGDYYFTAEKDGYVLFDSRNDKRDEKVGVDSHIKNGVIHVGESIVQFNFPLQAKVKASGVHSAYMLGYPDGSFKPKNGITRSEVAAILERLYAPGEQGKAASYSDVSSKHWAANAIAVATQHHWMVGTGNDKFEPNRKVTRAEFAQLLTNLNKWKAAGASGYSDTAGHWADSAIAAAKQAGALFDFTGNTFSPNNELTRLEAVRIFNTLLARQPWHVSTAPLWTDVSADYKYYSDIMEASTPHDFELYTNGYEAWNVNTQAK</sequence>
<dbReference type="InterPro" id="IPR036116">
    <property type="entry name" value="FN3_sf"/>
</dbReference>
<proteinExistence type="predicted"/>
<name>A0ABW0QZZ5_9BACL</name>
<dbReference type="InterPro" id="IPR013783">
    <property type="entry name" value="Ig-like_fold"/>
</dbReference>
<protein>
    <submittedName>
        <fullName evidence="4">S-layer homology domain-containing protein</fullName>
    </submittedName>
</protein>
<keyword evidence="1" id="KW-0732">Signal</keyword>
<keyword evidence="5" id="KW-1185">Reference proteome</keyword>
<dbReference type="InterPro" id="IPR001119">
    <property type="entry name" value="SLH_dom"/>
</dbReference>
<dbReference type="Proteomes" id="UP001596108">
    <property type="component" value="Unassembled WGS sequence"/>
</dbReference>
<dbReference type="Gene3D" id="2.60.40.10">
    <property type="entry name" value="Immunoglobulins"/>
    <property type="match status" value="1"/>
</dbReference>
<comment type="caution">
    <text evidence="4">The sequence shown here is derived from an EMBL/GenBank/DDBJ whole genome shotgun (WGS) entry which is preliminary data.</text>
</comment>
<gene>
    <name evidence="4" type="ORF">ACFPQ4_09535</name>
</gene>
<dbReference type="EMBL" id="JBHSNC010000027">
    <property type="protein sequence ID" value="MFC5529690.1"/>
    <property type="molecule type" value="Genomic_DNA"/>
</dbReference>
<organism evidence="4 5">
    <name type="scientific">Cohnella yongneupensis</name>
    <dbReference type="NCBI Taxonomy" id="425006"/>
    <lineage>
        <taxon>Bacteria</taxon>
        <taxon>Bacillati</taxon>
        <taxon>Bacillota</taxon>
        <taxon>Bacilli</taxon>
        <taxon>Bacillales</taxon>
        <taxon>Paenibacillaceae</taxon>
        <taxon>Cohnella</taxon>
    </lineage>
</organism>
<evidence type="ECO:0000259" key="2">
    <source>
        <dbReference type="PROSITE" id="PS50853"/>
    </source>
</evidence>
<dbReference type="InterPro" id="IPR003961">
    <property type="entry name" value="FN3_dom"/>
</dbReference>
<feature type="signal peptide" evidence="1">
    <location>
        <begin position="1"/>
        <end position="24"/>
    </location>
</feature>